<organism evidence="1 2">
    <name type="scientific">Zhongshania marina</name>
    <dbReference type="NCBI Taxonomy" id="2304603"/>
    <lineage>
        <taxon>Bacteria</taxon>
        <taxon>Pseudomonadati</taxon>
        <taxon>Pseudomonadota</taxon>
        <taxon>Gammaproteobacteria</taxon>
        <taxon>Cellvibrionales</taxon>
        <taxon>Spongiibacteraceae</taxon>
        <taxon>Zhongshania</taxon>
    </lineage>
</organism>
<evidence type="ECO:0000313" key="1">
    <source>
        <dbReference type="EMBL" id="RNL65980.1"/>
    </source>
</evidence>
<protein>
    <submittedName>
        <fullName evidence="1">Uncharacterized protein</fullName>
    </submittedName>
</protein>
<keyword evidence="2" id="KW-1185">Reference proteome</keyword>
<name>A0ABX9W6U0_9GAMM</name>
<gene>
    <name evidence="1" type="ORF">D0911_06375</name>
</gene>
<dbReference type="EMBL" id="RHGB01000005">
    <property type="protein sequence ID" value="RNL65980.1"/>
    <property type="molecule type" value="Genomic_DNA"/>
</dbReference>
<accession>A0ABX9W6U0</accession>
<comment type="caution">
    <text evidence="1">The sequence shown here is derived from an EMBL/GenBank/DDBJ whole genome shotgun (WGS) entry which is preliminary data.</text>
</comment>
<dbReference type="Proteomes" id="UP000274695">
    <property type="component" value="Unassembled WGS sequence"/>
</dbReference>
<dbReference type="RefSeq" id="WP_123181945.1">
    <property type="nucleotide sequence ID" value="NZ_RHGB01000005.1"/>
</dbReference>
<evidence type="ECO:0000313" key="2">
    <source>
        <dbReference type="Proteomes" id="UP000274695"/>
    </source>
</evidence>
<sequence length="150" mass="15567">MNEYNEELDMKFCKKIFLTAAIGLLSLPCVVNAQIALEPSLTIIPGFGSHNQIPLEALLVLGEPLTHPENLIDLIGGAAGLGSVIALDPWTALSPLLGFGAATGFTFVPLLEALSNSPAALPDYLVNGGTLIIPDSISVAPAIPLITTPL</sequence>
<proteinExistence type="predicted"/>
<reference evidence="1 2" key="1">
    <citation type="submission" date="2018-10" db="EMBL/GenBank/DDBJ databases">
        <title>Draft genome sequence of Zhongshania sp. DSW25-10.</title>
        <authorList>
            <person name="Oh J."/>
        </authorList>
    </citation>
    <scope>NUCLEOTIDE SEQUENCE [LARGE SCALE GENOMIC DNA]</scope>
    <source>
        <strain evidence="1 2">DSW25-10</strain>
    </source>
</reference>